<protein>
    <submittedName>
        <fullName evidence="13">Outer membrane usher protein papC</fullName>
    </submittedName>
</protein>
<evidence type="ECO:0000256" key="2">
    <source>
        <dbReference type="ARBA" id="ARBA00008064"/>
    </source>
</evidence>
<dbReference type="InterPro" id="IPR043142">
    <property type="entry name" value="PapC-like_C_sf"/>
</dbReference>
<evidence type="ECO:0000256" key="10">
    <source>
        <dbReference type="SAM" id="SignalP"/>
    </source>
</evidence>
<evidence type="ECO:0000256" key="5">
    <source>
        <dbReference type="ARBA" id="ARBA00022692"/>
    </source>
</evidence>
<dbReference type="Proteomes" id="UP000281904">
    <property type="component" value="Chromosome"/>
</dbReference>
<accession>A0A448SC52</accession>
<organism evidence="13 14">
    <name type="scientific">Serratia rubidaea</name>
    <name type="common">Serratia marinorubra</name>
    <dbReference type="NCBI Taxonomy" id="61652"/>
    <lineage>
        <taxon>Bacteria</taxon>
        <taxon>Pseudomonadati</taxon>
        <taxon>Pseudomonadota</taxon>
        <taxon>Gammaproteobacteria</taxon>
        <taxon>Enterobacterales</taxon>
        <taxon>Yersiniaceae</taxon>
        <taxon>Serratia</taxon>
    </lineage>
</organism>
<name>A0A448SC52_SERRU</name>
<evidence type="ECO:0000256" key="6">
    <source>
        <dbReference type="ARBA" id="ARBA00022729"/>
    </source>
</evidence>
<sequence>MSQQRFIISRIASSILAVLMSWEANAVEFNTDVLDVEDRANIDFSRFSQAGYIMPGVYHMSLSINGESVGYEADIPFYPREDAPSADADAAAAAQPEACLPHTVIGRLGLTEKAAAQLGSWHNGQCVDFNTLPGVALTPKIGNAMLSINVPQALLEYTDASWLPPSRWDHGLPGFLLDYNLTGTFTSNRNSGRQQTLSANGTLGMNLGAWRLRGDYQGRFSHYSSGQKSRRSLDFSRVYLYRPIPSLSSTLTIGENYVNSPMFDSWRYAGVAMASDERMLPPRLRGYAPEIIGIAKTNAKVTVTQQDRVIYETTVAAGPFRIQNLDSAIRGTLDVKVTEQNGEEHTFSLSTAAVPYLTRPGQLRYQAIVGRPTTWDHDLEGPIFASGEASWGLSNIWTLYGGSTLSADYQALALGSGRDLFGLGTVAVDVTQSVAKVRDNSKKQGKSWRLSYSKFFDEMKADVTFAGYRFSEKNYLSMQQFLDRRYRGYDHNHQKERYQINVNKSFDKISLGLNYQHQTYWDRGSTRQFGGNIGTTFDLPALNIRTASLTATAMRSQYRGQEENMFNLMLSLPMGSGTASYNSSYSGGRYGHRIGYYDRLGLDSYNINTGVDHGGDQESRAQVSGMYTHNGARSKLSVNGAIDGDQYRSLGISATGGITATPRGVAMHAGGYNGSTRLMVDTDGIGGVPINGGRVVSNAWGIGVVTDVNSYYRTTTRIDLNTIADDVEAKTSVVETALTDGAIGYQRFVLMQGSKAFATFRLANGGTPPFGAVVRNSKNQEVGIVGDAGVAWLSGIAPNETLRVIWNGAQCQAALPSAINEQNLLLPCRQSAAAGGKQ</sequence>
<evidence type="ECO:0000259" key="12">
    <source>
        <dbReference type="Pfam" id="PF13954"/>
    </source>
</evidence>
<keyword evidence="6 10" id="KW-0732">Signal</keyword>
<dbReference type="Gene3D" id="2.60.40.2610">
    <property type="entry name" value="Outer membrane usher protein FimD, plug domain"/>
    <property type="match status" value="1"/>
</dbReference>
<keyword evidence="4" id="KW-1134">Transmembrane beta strand</keyword>
<gene>
    <name evidence="13" type="primary">papC_2</name>
    <name evidence="13" type="ORF">NCTC10036_02221</name>
</gene>
<evidence type="ECO:0000256" key="7">
    <source>
        <dbReference type="ARBA" id="ARBA00023136"/>
    </source>
</evidence>
<feature type="signal peptide" evidence="10">
    <location>
        <begin position="1"/>
        <end position="26"/>
    </location>
</feature>
<feature type="chain" id="PRO_5019420977" evidence="10">
    <location>
        <begin position="27"/>
        <end position="838"/>
    </location>
</feature>
<dbReference type="InterPro" id="IPR000015">
    <property type="entry name" value="Fimb_usher"/>
</dbReference>
<keyword evidence="7 9" id="KW-0472">Membrane</keyword>
<evidence type="ECO:0000256" key="9">
    <source>
        <dbReference type="RuleBase" id="RU003884"/>
    </source>
</evidence>
<dbReference type="PANTHER" id="PTHR30451:SF10">
    <property type="entry name" value="OUTER MEMBRANE USHER PROTEIN YFCU-RELATED"/>
    <property type="match status" value="1"/>
</dbReference>
<evidence type="ECO:0000259" key="11">
    <source>
        <dbReference type="Pfam" id="PF13953"/>
    </source>
</evidence>
<evidence type="ECO:0000256" key="4">
    <source>
        <dbReference type="ARBA" id="ARBA00022452"/>
    </source>
</evidence>
<dbReference type="Pfam" id="PF13953">
    <property type="entry name" value="PapC_C"/>
    <property type="match status" value="1"/>
</dbReference>
<dbReference type="InterPro" id="IPR018030">
    <property type="entry name" value="Fimbrial_membr_usher_CS"/>
</dbReference>
<keyword evidence="5 9" id="KW-0812">Transmembrane</keyword>
<keyword evidence="9" id="KW-1029">Fimbrium biogenesis</keyword>
<dbReference type="Pfam" id="PF00577">
    <property type="entry name" value="Usher"/>
    <property type="match status" value="1"/>
</dbReference>
<dbReference type="Gene3D" id="3.10.20.410">
    <property type="match status" value="1"/>
</dbReference>
<evidence type="ECO:0000313" key="14">
    <source>
        <dbReference type="Proteomes" id="UP000281904"/>
    </source>
</evidence>
<dbReference type="GO" id="GO:0009297">
    <property type="term" value="P:pilus assembly"/>
    <property type="evidence" value="ECO:0007669"/>
    <property type="project" value="InterPro"/>
</dbReference>
<comment type="similarity">
    <text evidence="2 9">Belongs to the fimbrial export usher family.</text>
</comment>
<proteinExistence type="inferred from homology"/>
<dbReference type="PROSITE" id="PS01151">
    <property type="entry name" value="FIMBRIAL_USHER"/>
    <property type="match status" value="1"/>
</dbReference>
<reference evidence="13 14" key="1">
    <citation type="submission" date="2018-12" db="EMBL/GenBank/DDBJ databases">
        <authorList>
            <consortium name="Pathogen Informatics"/>
        </authorList>
    </citation>
    <scope>NUCLEOTIDE SEQUENCE [LARGE SCALE GENOMIC DNA]</scope>
    <source>
        <strain evidence="13 14">NCTC10036</strain>
    </source>
</reference>
<evidence type="ECO:0000256" key="3">
    <source>
        <dbReference type="ARBA" id="ARBA00022448"/>
    </source>
</evidence>
<dbReference type="InterPro" id="IPR025885">
    <property type="entry name" value="PapC_N"/>
</dbReference>
<dbReference type="SUPFAM" id="SSF141729">
    <property type="entry name" value="FimD N-terminal domain-like"/>
    <property type="match status" value="1"/>
</dbReference>
<feature type="domain" description="PapC-like C-terminal" evidence="11">
    <location>
        <begin position="759"/>
        <end position="814"/>
    </location>
</feature>
<dbReference type="GO" id="GO:0009279">
    <property type="term" value="C:cell outer membrane"/>
    <property type="evidence" value="ECO:0007669"/>
    <property type="project" value="UniProtKB-SubCell"/>
</dbReference>
<dbReference type="InterPro" id="IPR037224">
    <property type="entry name" value="PapC_N_sf"/>
</dbReference>
<keyword evidence="3 9" id="KW-0813">Transport</keyword>
<dbReference type="EMBL" id="LR134493">
    <property type="protein sequence ID" value="VEI65298.1"/>
    <property type="molecule type" value="Genomic_DNA"/>
</dbReference>
<keyword evidence="8 9" id="KW-0998">Cell outer membrane</keyword>
<dbReference type="Gene3D" id="2.60.40.2070">
    <property type="match status" value="1"/>
</dbReference>
<evidence type="ECO:0000256" key="1">
    <source>
        <dbReference type="ARBA" id="ARBA00004571"/>
    </source>
</evidence>
<evidence type="ECO:0000256" key="8">
    <source>
        <dbReference type="ARBA" id="ARBA00023237"/>
    </source>
</evidence>
<dbReference type="InterPro" id="IPR042186">
    <property type="entry name" value="FimD_plug_dom"/>
</dbReference>
<comment type="subcellular location">
    <subcellularLocation>
        <location evidence="1 9">Cell outer membrane</location>
        <topology evidence="1 9">Multi-pass membrane protein</topology>
    </subcellularLocation>
</comment>
<dbReference type="Gene3D" id="2.60.40.3110">
    <property type="match status" value="1"/>
</dbReference>
<feature type="domain" description="PapC N-terminal" evidence="12">
    <location>
        <begin position="28"/>
        <end position="182"/>
    </location>
</feature>
<evidence type="ECO:0000313" key="13">
    <source>
        <dbReference type="EMBL" id="VEI65298.1"/>
    </source>
</evidence>
<dbReference type="GO" id="GO:0015473">
    <property type="term" value="F:fimbrial usher porin activity"/>
    <property type="evidence" value="ECO:0007669"/>
    <property type="project" value="InterPro"/>
</dbReference>
<dbReference type="PANTHER" id="PTHR30451">
    <property type="entry name" value="OUTER MEMBRANE USHER PROTEIN"/>
    <property type="match status" value="1"/>
</dbReference>
<dbReference type="AlphaFoldDB" id="A0A448SC52"/>
<dbReference type="InterPro" id="IPR025949">
    <property type="entry name" value="PapC-like_C"/>
</dbReference>
<dbReference type="Pfam" id="PF13954">
    <property type="entry name" value="PapC_N"/>
    <property type="match status" value="1"/>
</dbReference>